<dbReference type="SUPFAM" id="SSF49384">
    <property type="entry name" value="Carbohydrate-binding domain"/>
    <property type="match status" value="1"/>
</dbReference>
<dbReference type="SMART" id="SM01081">
    <property type="entry name" value="CHB_HEX"/>
    <property type="match status" value="1"/>
</dbReference>
<dbReference type="Pfam" id="PF02838">
    <property type="entry name" value="Glyco_hydro_20b"/>
    <property type="match status" value="1"/>
</dbReference>
<evidence type="ECO:0000313" key="11">
    <source>
        <dbReference type="Proteomes" id="UP000245820"/>
    </source>
</evidence>
<dbReference type="Gene3D" id="2.60.40.10">
    <property type="entry name" value="Immunoglobulins"/>
    <property type="match status" value="1"/>
</dbReference>
<dbReference type="Gene3D" id="3.30.379.10">
    <property type="entry name" value="Chitobiase/beta-hexosaminidase domain 2-like"/>
    <property type="match status" value="1"/>
</dbReference>
<accession>A0A2S2DHP6</accession>
<dbReference type="RefSeq" id="WP_109345233.1">
    <property type="nucleotide sequence ID" value="NZ_CP029343.1"/>
</dbReference>
<evidence type="ECO:0000256" key="4">
    <source>
        <dbReference type="ARBA" id="ARBA00022801"/>
    </source>
</evidence>
<dbReference type="SUPFAM" id="SSF81296">
    <property type="entry name" value="E set domains"/>
    <property type="match status" value="1"/>
</dbReference>
<dbReference type="InterPro" id="IPR004867">
    <property type="entry name" value="CHB_C_dom"/>
</dbReference>
<dbReference type="InterPro" id="IPR029018">
    <property type="entry name" value="Hex-like_dom2"/>
</dbReference>
<dbReference type="InterPro" id="IPR013783">
    <property type="entry name" value="Ig-like_fold"/>
</dbReference>
<evidence type="ECO:0000313" key="10">
    <source>
        <dbReference type="EMBL" id="AWL04865.1"/>
    </source>
</evidence>
<feature type="domain" description="Chitobiase/beta-hexosaminidases N-terminal" evidence="9">
    <location>
        <begin position="9"/>
        <end position="151"/>
    </location>
</feature>
<dbReference type="InterPro" id="IPR017853">
    <property type="entry name" value="GH"/>
</dbReference>
<evidence type="ECO:0000256" key="7">
    <source>
        <dbReference type="ARBA" id="ARBA00033000"/>
    </source>
</evidence>
<dbReference type="KEGG" id="mtim:DIR46_10835"/>
<keyword evidence="4" id="KW-0378">Hydrolase</keyword>
<gene>
    <name evidence="10" type="ORF">DIR46_10835</name>
</gene>
<dbReference type="SUPFAM" id="SSF51445">
    <property type="entry name" value="(Trans)glycosidases"/>
    <property type="match status" value="1"/>
</dbReference>
<dbReference type="GO" id="GO:0004563">
    <property type="term" value="F:beta-N-acetylhexosaminidase activity"/>
    <property type="evidence" value="ECO:0007669"/>
    <property type="project" value="UniProtKB-EC"/>
</dbReference>
<dbReference type="Proteomes" id="UP000245820">
    <property type="component" value="Chromosome"/>
</dbReference>
<protein>
    <recommendedName>
        <fullName evidence="3">beta-N-acetylhexosaminidase</fullName>
        <ecNumber evidence="3">3.2.1.52</ecNumber>
    </recommendedName>
    <alternativeName>
        <fullName evidence="6">Beta-N-acetylhexosaminidase</fullName>
    </alternativeName>
    <alternativeName>
        <fullName evidence="7">N-acetyl-beta-glucosaminidase</fullName>
    </alternativeName>
</protein>
<dbReference type="InterPro" id="IPR015883">
    <property type="entry name" value="Glyco_hydro_20_cat"/>
</dbReference>
<name>A0A2S2DHP6_9BURK</name>
<keyword evidence="11" id="KW-1185">Reference proteome</keyword>
<dbReference type="Pfam" id="PF03174">
    <property type="entry name" value="CHB_HEX_C"/>
    <property type="match status" value="1"/>
</dbReference>
<reference evidence="10 11" key="1">
    <citation type="submission" date="2018-05" db="EMBL/GenBank/DDBJ databases">
        <title>Complete genome sequence of Massilia oculi sp. nov. CCUG 43427T (=DSM 26321T), the type strain of M. oculi, and comparison with genome sequences of other Massilia strains.</title>
        <authorList>
            <person name="Zhu B."/>
        </authorList>
    </citation>
    <scope>NUCLEOTIDE SEQUENCE [LARGE SCALE GENOMIC DNA]</scope>
    <source>
        <strain evidence="10 11">CCUG 43427</strain>
    </source>
</reference>
<dbReference type="InterPro" id="IPR012291">
    <property type="entry name" value="CBM2_carb-bd_dom_sf"/>
</dbReference>
<organism evidence="10 11">
    <name type="scientific">Massilia oculi</name>
    <dbReference type="NCBI Taxonomy" id="945844"/>
    <lineage>
        <taxon>Bacteria</taxon>
        <taxon>Pseudomonadati</taxon>
        <taxon>Pseudomonadota</taxon>
        <taxon>Betaproteobacteria</taxon>
        <taxon>Burkholderiales</taxon>
        <taxon>Oxalobacteraceae</taxon>
        <taxon>Telluria group</taxon>
        <taxon>Massilia</taxon>
    </lineage>
</organism>
<dbReference type="CDD" id="cd02847">
    <property type="entry name" value="E_set_Chitobiase_C"/>
    <property type="match status" value="1"/>
</dbReference>
<dbReference type="GO" id="GO:0030203">
    <property type="term" value="P:glycosaminoglycan metabolic process"/>
    <property type="evidence" value="ECO:0007669"/>
    <property type="project" value="TreeGrafter"/>
</dbReference>
<dbReference type="InterPro" id="IPR008965">
    <property type="entry name" value="CBM2/CBM3_carb-bd_dom_sf"/>
</dbReference>
<evidence type="ECO:0000256" key="1">
    <source>
        <dbReference type="ARBA" id="ARBA00001231"/>
    </source>
</evidence>
<dbReference type="OrthoDB" id="9763537at2"/>
<evidence type="ECO:0000259" key="9">
    <source>
        <dbReference type="SMART" id="SM01081"/>
    </source>
</evidence>
<dbReference type="EC" id="3.2.1.52" evidence="3"/>
<dbReference type="InterPro" id="IPR004866">
    <property type="entry name" value="CHB/HEX_N_dom"/>
</dbReference>
<dbReference type="InterPro" id="IPR014756">
    <property type="entry name" value="Ig_E-set"/>
</dbReference>
<dbReference type="PANTHER" id="PTHR22600">
    <property type="entry name" value="BETA-HEXOSAMINIDASE"/>
    <property type="match status" value="1"/>
</dbReference>
<dbReference type="Gene3D" id="3.20.20.80">
    <property type="entry name" value="Glycosidases"/>
    <property type="match status" value="1"/>
</dbReference>
<evidence type="ECO:0000256" key="8">
    <source>
        <dbReference type="PIRSR" id="PIRSR625705-1"/>
    </source>
</evidence>
<dbReference type="GO" id="GO:0016020">
    <property type="term" value="C:membrane"/>
    <property type="evidence" value="ECO:0007669"/>
    <property type="project" value="TreeGrafter"/>
</dbReference>
<dbReference type="Pfam" id="PF00728">
    <property type="entry name" value="Glyco_hydro_20"/>
    <property type="match status" value="1"/>
</dbReference>
<keyword evidence="5" id="KW-0326">Glycosidase</keyword>
<dbReference type="PRINTS" id="PR00738">
    <property type="entry name" value="GLHYDRLASE20"/>
</dbReference>
<comment type="similarity">
    <text evidence="2">Belongs to the glycosyl hydrolase 20 family.</text>
</comment>
<dbReference type="PANTHER" id="PTHR22600:SF57">
    <property type="entry name" value="BETA-N-ACETYLHEXOSAMINIDASE"/>
    <property type="match status" value="1"/>
</dbReference>
<dbReference type="GO" id="GO:0005975">
    <property type="term" value="P:carbohydrate metabolic process"/>
    <property type="evidence" value="ECO:0007669"/>
    <property type="project" value="InterPro"/>
</dbReference>
<dbReference type="Pfam" id="PF03173">
    <property type="entry name" value="CHB_HEX"/>
    <property type="match status" value="1"/>
</dbReference>
<proteinExistence type="inferred from homology"/>
<evidence type="ECO:0000256" key="6">
    <source>
        <dbReference type="ARBA" id="ARBA00030512"/>
    </source>
</evidence>
<evidence type="ECO:0000256" key="2">
    <source>
        <dbReference type="ARBA" id="ARBA00006285"/>
    </source>
</evidence>
<dbReference type="Gene3D" id="2.60.40.290">
    <property type="match status" value="1"/>
</dbReference>
<evidence type="ECO:0000256" key="5">
    <source>
        <dbReference type="ARBA" id="ARBA00023295"/>
    </source>
</evidence>
<feature type="active site" description="Proton donor" evidence="8">
    <location>
        <position position="487"/>
    </location>
</feature>
<sequence length="800" mass="87193">MTYRPDGGPAIAIAWECLSNFTRDDAFTARLTLRNDGPEAIAPGWTLCFNTCRKILPETVSAGFQAAHLNGDLFSLRMPCGDAWLPGQTHTIVYESLHWAISITDAPLGFYLLDAAGRAFDLGDPEIAPFVLPEQRHRMRGDLLPTADAKWRHAQNARLSLLSEDQVGRITPRPRMACFDARSCVLQRSTPIHSGADLDNESAFLRALLATLPEAGGGARVLLETDPAMAPEAYDLEIAPERVLVRGADAHGVFNGLQSLAQLLAQDGTLPCGKVLDAPRFAYRGMMLDVARHFSSVDTVLRLLDCMASYKLNRFHFHLTDDEGWRLAIAALPELTEVGARRGVPAPGEPPCLPPSFGSGADTHSSAGSGFYTADEFVAILRHAQRLHIEVIPEFNMPGHARAAVEAMRVRHACLIAAGDVAGAEEYLLSDPVDASSYESVQLWHDNVMCIALPSVDRFIDTVVAEVATLYRQAGAPLRVLHTGGDEVPVGAWLGSPACQARMREHGWLEARQLRDDFQARCRAILARHGIAFSGWEETALASNGAGQAEDVYVWNNGWGSGQEDCANRLANAGHVVVLSSAASLYFDFAYAKHPQEPGYYWAGFVDTREPFGMVPLDAPLLPQHDAMGRAPAPERLAALAPLDPAGRGRIKGLQGQLWGENARSRERVEYLALPRLIGLAERAWSADPGWKHPDELAADWNEFANRLGQRELPRLDRQPQPWAYRLPPPGAVVKEGRLHANIALPGLAVHYTLDGSDPGAHSPRYTAQVALAGTRIVKLASVDTRGRASRIVTLNLELP</sequence>
<evidence type="ECO:0000256" key="3">
    <source>
        <dbReference type="ARBA" id="ARBA00012663"/>
    </source>
</evidence>
<comment type="catalytic activity">
    <reaction evidence="1">
        <text>Hydrolysis of terminal non-reducing N-acetyl-D-hexosamine residues in N-acetyl-beta-D-hexosaminides.</text>
        <dbReference type="EC" id="3.2.1.52"/>
    </reaction>
</comment>
<dbReference type="GO" id="GO:0030247">
    <property type="term" value="F:polysaccharide binding"/>
    <property type="evidence" value="ECO:0007669"/>
    <property type="project" value="InterPro"/>
</dbReference>
<dbReference type="EMBL" id="CP029343">
    <property type="protein sequence ID" value="AWL04865.1"/>
    <property type="molecule type" value="Genomic_DNA"/>
</dbReference>
<dbReference type="InterPro" id="IPR015882">
    <property type="entry name" value="HEX_bac_N"/>
</dbReference>
<dbReference type="InterPro" id="IPR025705">
    <property type="entry name" value="Beta_hexosaminidase_sua/sub"/>
</dbReference>
<dbReference type="AlphaFoldDB" id="A0A2S2DHP6"/>
<dbReference type="SUPFAM" id="SSF55545">
    <property type="entry name" value="beta-N-acetylhexosaminidase-like domain"/>
    <property type="match status" value="1"/>
</dbReference>